<evidence type="ECO:0000313" key="1">
    <source>
        <dbReference type="EMBL" id="MCS3679328.1"/>
    </source>
</evidence>
<name>A0A9X2Q498_9BACT</name>
<reference evidence="1" key="1">
    <citation type="submission" date="2022-08" db="EMBL/GenBank/DDBJ databases">
        <title>Genomic Encyclopedia of Type Strains, Phase V (KMG-V): Genome sequencing to study the core and pangenomes of soil and plant-associated prokaryotes.</title>
        <authorList>
            <person name="Whitman W."/>
        </authorList>
    </citation>
    <scope>NUCLEOTIDE SEQUENCE</scope>
    <source>
        <strain evidence="1">0</strain>
    </source>
</reference>
<gene>
    <name evidence="1" type="ORF">GGP71_003279</name>
</gene>
<accession>A0A9X2Q498</accession>
<proteinExistence type="predicted"/>
<protein>
    <submittedName>
        <fullName evidence="1">Uncharacterized protein</fullName>
    </submittedName>
</protein>
<dbReference type="Proteomes" id="UP001155027">
    <property type="component" value="Unassembled WGS sequence"/>
</dbReference>
<dbReference type="EMBL" id="JANUAU010000018">
    <property type="protein sequence ID" value="MCS3679328.1"/>
    <property type="molecule type" value="Genomic_DNA"/>
</dbReference>
<dbReference type="AlphaFoldDB" id="A0A9X2Q498"/>
<sequence>MRHTFGSVFFNHLLCMSHRQVTHSLKISSH</sequence>
<comment type="caution">
    <text evidence="1">The sequence shown here is derived from an EMBL/GenBank/DDBJ whole genome shotgun (WGS) entry which is preliminary data.</text>
</comment>
<organism evidence="1 2">
    <name type="scientific">Salinibacter ruber</name>
    <dbReference type="NCBI Taxonomy" id="146919"/>
    <lineage>
        <taxon>Bacteria</taxon>
        <taxon>Pseudomonadati</taxon>
        <taxon>Rhodothermota</taxon>
        <taxon>Rhodothermia</taxon>
        <taxon>Rhodothermales</taxon>
        <taxon>Salinibacteraceae</taxon>
        <taxon>Salinibacter</taxon>
    </lineage>
</organism>
<evidence type="ECO:0000313" key="2">
    <source>
        <dbReference type="Proteomes" id="UP001155027"/>
    </source>
</evidence>